<sequence length="169" mass="18751">MIYTTKARALRNWGVSPDESLEALKKVLDTSDNLLVLSVRRELVWLEWCYTNGHSDSILEQLETEQFLSMGKEIRAALEKEFYEKEKPTAKEIQKAVSHLSNLGKNDDAKQNNIPGDVPQNQISENPNAINGGDKQAPQGSNSDPGEAPQSATNQPRNGEETNGRTESV</sequence>
<reference evidence="2" key="1">
    <citation type="journal article" date="2019" name="PLoS Negl. Trop. Dis.">
        <title>Revisiting the worldwide diversity of Leptospira species in the environment.</title>
        <authorList>
            <person name="Vincent A.T."/>
            <person name="Schiettekatte O."/>
            <person name="Bourhy P."/>
            <person name="Veyrier F.J."/>
            <person name="Picardeau M."/>
        </authorList>
    </citation>
    <scope>NUCLEOTIDE SEQUENCE [LARGE SCALE GENOMIC DNA]</scope>
    <source>
        <strain evidence="2">201400974</strain>
    </source>
</reference>
<evidence type="ECO:0000313" key="3">
    <source>
        <dbReference type="Proteomes" id="UP000298264"/>
    </source>
</evidence>
<gene>
    <name evidence="2" type="ORF">EHS11_11875</name>
</gene>
<organism evidence="2 3">
    <name type="scientific">Leptospira ilyithenensis</name>
    <dbReference type="NCBI Taxonomy" id="2484901"/>
    <lineage>
        <taxon>Bacteria</taxon>
        <taxon>Pseudomonadati</taxon>
        <taxon>Spirochaetota</taxon>
        <taxon>Spirochaetia</taxon>
        <taxon>Leptospirales</taxon>
        <taxon>Leptospiraceae</taxon>
        <taxon>Leptospira</taxon>
    </lineage>
</organism>
<evidence type="ECO:0000313" key="2">
    <source>
        <dbReference type="EMBL" id="TGN09774.1"/>
    </source>
</evidence>
<proteinExistence type="predicted"/>
<dbReference type="AlphaFoldDB" id="A0A4V3JWY9"/>
<dbReference type="RefSeq" id="WP_135764626.1">
    <property type="nucleotide sequence ID" value="NZ_RQHV01000050.1"/>
</dbReference>
<feature type="region of interest" description="Disordered" evidence="1">
    <location>
        <begin position="97"/>
        <end position="169"/>
    </location>
</feature>
<feature type="compositionally biased region" description="Basic and acidic residues" evidence="1">
    <location>
        <begin position="158"/>
        <end position="169"/>
    </location>
</feature>
<dbReference type="EMBL" id="RQHV01000050">
    <property type="protein sequence ID" value="TGN09774.1"/>
    <property type="molecule type" value="Genomic_DNA"/>
</dbReference>
<evidence type="ECO:0000256" key="1">
    <source>
        <dbReference type="SAM" id="MobiDB-lite"/>
    </source>
</evidence>
<comment type="caution">
    <text evidence="2">The sequence shown here is derived from an EMBL/GenBank/DDBJ whole genome shotgun (WGS) entry which is preliminary data.</text>
</comment>
<keyword evidence="3" id="KW-1185">Reference proteome</keyword>
<protein>
    <submittedName>
        <fullName evidence="2">Uncharacterized protein</fullName>
    </submittedName>
</protein>
<accession>A0A4V3JWY9</accession>
<name>A0A4V3JWY9_9LEPT</name>
<feature type="compositionally biased region" description="Polar residues" evidence="1">
    <location>
        <begin position="111"/>
        <end position="129"/>
    </location>
</feature>
<dbReference type="Proteomes" id="UP000298264">
    <property type="component" value="Unassembled WGS sequence"/>
</dbReference>
<feature type="compositionally biased region" description="Polar residues" evidence="1">
    <location>
        <begin position="138"/>
        <end position="157"/>
    </location>
</feature>